<accession>A0A1C7LMV9</accession>
<gene>
    <name evidence="1" type="ORF">A0H81_14153</name>
</gene>
<dbReference type="Proteomes" id="UP000092993">
    <property type="component" value="Unassembled WGS sequence"/>
</dbReference>
<evidence type="ECO:0000313" key="1">
    <source>
        <dbReference type="EMBL" id="OBZ65940.1"/>
    </source>
</evidence>
<keyword evidence="2" id="KW-1185">Reference proteome</keyword>
<dbReference type="AlphaFoldDB" id="A0A1C7LMV9"/>
<name>A0A1C7LMV9_GRIFR</name>
<sequence>MGDALAKTAEFETLLSVKLLLLRPQPRQLLDGNLSSGNFGSGYSSGGIHALCDFYTGIGFLEDARRGASNVTHPSPFYPPPSTSSTSSTFFASGAISSSCHQKQWVMWPRLVQELPKWECEETKQVSRKEAQA</sequence>
<proteinExistence type="predicted"/>
<protein>
    <submittedName>
        <fullName evidence="1">Uncharacterized protein</fullName>
    </submittedName>
</protein>
<dbReference type="EMBL" id="LUGG01000038">
    <property type="protein sequence ID" value="OBZ65940.1"/>
    <property type="molecule type" value="Genomic_DNA"/>
</dbReference>
<organism evidence="1 2">
    <name type="scientific">Grifola frondosa</name>
    <name type="common">Maitake</name>
    <name type="synonym">Polyporus frondosus</name>
    <dbReference type="NCBI Taxonomy" id="5627"/>
    <lineage>
        <taxon>Eukaryota</taxon>
        <taxon>Fungi</taxon>
        <taxon>Dikarya</taxon>
        <taxon>Basidiomycota</taxon>
        <taxon>Agaricomycotina</taxon>
        <taxon>Agaricomycetes</taxon>
        <taxon>Polyporales</taxon>
        <taxon>Grifolaceae</taxon>
        <taxon>Grifola</taxon>
    </lineage>
</organism>
<evidence type="ECO:0000313" key="2">
    <source>
        <dbReference type="Proteomes" id="UP000092993"/>
    </source>
</evidence>
<comment type="caution">
    <text evidence="1">The sequence shown here is derived from an EMBL/GenBank/DDBJ whole genome shotgun (WGS) entry which is preliminary data.</text>
</comment>
<reference evidence="1 2" key="1">
    <citation type="submission" date="2016-03" db="EMBL/GenBank/DDBJ databases">
        <title>Whole genome sequencing of Grifola frondosa 9006-11.</title>
        <authorList>
            <person name="Min B."/>
            <person name="Park H."/>
            <person name="Kim J.-G."/>
            <person name="Cho H."/>
            <person name="Oh Y.-L."/>
            <person name="Kong W.-S."/>
            <person name="Choi I.-G."/>
        </authorList>
    </citation>
    <scope>NUCLEOTIDE SEQUENCE [LARGE SCALE GENOMIC DNA]</scope>
    <source>
        <strain evidence="1 2">9006-11</strain>
    </source>
</reference>